<dbReference type="CDD" id="cd10207">
    <property type="entry name" value="ASKHA_NBD_Arp10"/>
    <property type="match status" value="1"/>
</dbReference>
<evidence type="ECO:0000256" key="1">
    <source>
        <dbReference type="ARBA" id="ARBA00049360"/>
    </source>
</evidence>
<comment type="catalytic activity">
    <reaction evidence="1">
        <text>ATP + H2O = ADP + phosphate + H(+)</text>
        <dbReference type="Rhea" id="RHEA:13065"/>
        <dbReference type="ChEBI" id="CHEBI:15377"/>
        <dbReference type="ChEBI" id="CHEBI:15378"/>
        <dbReference type="ChEBI" id="CHEBI:30616"/>
        <dbReference type="ChEBI" id="CHEBI:43474"/>
        <dbReference type="ChEBI" id="CHEBI:456216"/>
    </reaction>
</comment>
<evidence type="ECO:0000313" key="4">
    <source>
        <dbReference type="EMBL" id="VFT93013.1"/>
    </source>
</evidence>
<dbReference type="EMBL" id="VJMH01005854">
    <property type="protein sequence ID" value="KAF0692724.1"/>
    <property type="molecule type" value="Genomic_DNA"/>
</dbReference>
<dbReference type="AlphaFoldDB" id="A0A485L6V7"/>
<sequence>MINVEKSAIVLDVGSRYLRCGMSGERSPRTVLRWEVAEKLQIRPPLSKEAWIQYVGNQLYDVCFKHLRVTPKNRRLVLCEDLLFPRNLREALVDVVYTVLKVTVRSRSLHLRIALPQAKQLLLLPSMPTALYATCHATALIVDAGWLETCILPVFERMPLLHAYTTTGLASRSCCAAIAAQFPDVASPEDILERACFASTADTPSTVRLRSSSVDTDIQTQDAHFFAMTPRAVTIPAATRAAIVETLFLGNDDHVSLPDAILDCIAKCPLDTRRALLSNVLCIGGTSMLPGFRARLVRALPSSAALVPTFFPSHLMAWVGASIYGSTEDALAHAVSAESYAAAPHVPDWMEVGVTP</sequence>
<dbReference type="Gene3D" id="3.90.640.10">
    <property type="entry name" value="Actin, Chain A, domain 4"/>
    <property type="match status" value="1"/>
</dbReference>
<proteinExistence type="inferred from homology"/>
<reference evidence="3" key="2">
    <citation type="submission" date="2019-06" db="EMBL/GenBank/DDBJ databases">
        <title>Genomics analysis of Aphanomyces spp. identifies a new class of oomycete effector associated with host adaptation.</title>
        <authorList>
            <person name="Gaulin E."/>
        </authorList>
    </citation>
    <scope>NUCLEOTIDE SEQUENCE</scope>
    <source>
        <strain evidence="3">CBS 578.67</strain>
    </source>
</reference>
<dbReference type="PANTHER" id="PTHR11937">
    <property type="entry name" value="ACTIN"/>
    <property type="match status" value="1"/>
</dbReference>
<dbReference type="Gene3D" id="3.30.420.40">
    <property type="match status" value="2"/>
</dbReference>
<dbReference type="SUPFAM" id="SSF53067">
    <property type="entry name" value="Actin-like ATPase domain"/>
    <property type="match status" value="2"/>
</dbReference>
<dbReference type="Pfam" id="PF00022">
    <property type="entry name" value="Actin"/>
    <property type="match status" value="1"/>
</dbReference>
<evidence type="ECO:0000313" key="5">
    <source>
        <dbReference type="Proteomes" id="UP000332933"/>
    </source>
</evidence>
<protein>
    <submittedName>
        <fullName evidence="4">Aste57867_16235 protein</fullName>
    </submittedName>
</protein>
<dbReference type="SMART" id="SM00268">
    <property type="entry name" value="ACTIN"/>
    <property type="match status" value="1"/>
</dbReference>
<comment type="similarity">
    <text evidence="2">Belongs to the actin family.</text>
</comment>
<gene>
    <name evidence="4" type="primary">Aste57867_16235</name>
    <name evidence="3" type="ORF">As57867_016178</name>
    <name evidence="4" type="ORF">ASTE57867_16235</name>
</gene>
<evidence type="ECO:0000313" key="3">
    <source>
        <dbReference type="EMBL" id="KAF0692724.1"/>
    </source>
</evidence>
<reference evidence="4 5" key="1">
    <citation type="submission" date="2019-03" db="EMBL/GenBank/DDBJ databases">
        <authorList>
            <person name="Gaulin E."/>
            <person name="Dumas B."/>
        </authorList>
    </citation>
    <scope>NUCLEOTIDE SEQUENCE [LARGE SCALE GENOMIC DNA]</scope>
    <source>
        <strain evidence="4">CBS 568.67</strain>
    </source>
</reference>
<evidence type="ECO:0000256" key="2">
    <source>
        <dbReference type="RuleBase" id="RU000487"/>
    </source>
</evidence>
<dbReference type="InterPro" id="IPR043129">
    <property type="entry name" value="ATPase_NBD"/>
</dbReference>
<dbReference type="InterPro" id="IPR004000">
    <property type="entry name" value="Actin"/>
</dbReference>
<dbReference type="EMBL" id="CAADRA010005875">
    <property type="protein sequence ID" value="VFT93013.1"/>
    <property type="molecule type" value="Genomic_DNA"/>
</dbReference>
<keyword evidence="5" id="KW-1185">Reference proteome</keyword>
<dbReference type="Proteomes" id="UP000332933">
    <property type="component" value="Unassembled WGS sequence"/>
</dbReference>
<organism evidence="4 5">
    <name type="scientific">Aphanomyces stellatus</name>
    <dbReference type="NCBI Taxonomy" id="120398"/>
    <lineage>
        <taxon>Eukaryota</taxon>
        <taxon>Sar</taxon>
        <taxon>Stramenopiles</taxon>
        <taxon>Oomycota</taxon>
        <taxon>Saprolegniomycetes</taxon>
        <taxon>Saprolegniales</taxon>
        <taxon>Verrucalvaceae</taxon>
        <taxon>Aphanomyces</taxon>
    </lineage>
</organism>
<dbReference type="OrthoDB" id="337660at2759"/>
<accession>A0A485L6V7</accession>
<name>A0A485L6V7_9STRA</name>